<evidence type="ECO:0000313" key="1">
    <source>
        <dbReference type="EMBL" id="KKR70116.1"/>
    </source>
</evidence>
<protein>
    <submittedName>
        <fullName evidence="1">Uncharacterized protein</fullName>
    </submittedName>
</protein>
<evidence type="ECO:0000313" key="2">
    <source>
        <dbReference type="Proteomes" id="UP000034562"/>
    </source>
</evidence>
<sequence>MAITDIPLWVKKVEKVAEIRRQEKELSHHDFGWLHIEGTCETGKTDTTDDGKFRLICYTHKVTSSLEKIPSR</sequence>
<gene>
    <name evidence="1" type="ORF">UU12_C0029G0022</name>
</gene>
<dbReference type="AlphaFoldDB" id="A0A0G0T605"/>
<dbReference type="Proteomes" id="UP000034562">
    <property type="component" value="Unassembled WGS sequence"/>
</dbReference>
<dbReference type="EMBL" id="LBZK01000029">
    <property type="protein sequence ID" value="KKR70116.1"/>
    <property type="molecule type" value="Genomic_DNA"/>
</dbReference>
<organism evidence="1 2">
    <name type="scientific">Candidatus Woesebacteria bacterium GW2011_GWA2_40_7b</name>
    <dbReference type="NCBI Taxonomy" id="1618563"/>
    <lineage>
        <taxon>Bacteria</taxon>
        <taxon>Candidatus Woeseibacteriota</taxon>
    </lineage>
</organism>
<name>A0A0G0T605_9BACT</name>
<reference evidence="1 2" key="1">
    <citation type="journal article" date="2015" name="Nature">
        <title>rRNA introns, odd ribosomes, and small enigmatic genomes across a large radiation of phyla.</title>
        <authorList>
            <person name="Brown C.T."/>
            <person name="Hug L.A."/>
            <person name="Thomas B.C."/>
            <person name="Sharon I."/>
            <person name="Castelle C.J."/>
            <person name="Singh A."/>
            <person name="Wilkins M.J."/>
            <person name="Williams K.H."/>
            <person name="Banfield J.F."/>
        </authorList>
    </citation>
    <scope>NUCLEOTIDE SEQUENCE [LARGE SCALE GENOMIC DNA]</scope>
</reference>
<comment type="caution">
    <text evidence="1">The sequence shown here is derived from an EMBL/GenBank/DDBJ whole genome shotgun (WGS) entry which is preliminary data.</text>
</comment>
<accession>A0A0G0T605</accession>
<proteinExistence type="predicted"/>
<dbReference type="STRING" id="1618563.UU12_C0029G0022"/>